<sequence length="262" mass="29089">MNVLVVLSAILFILMVLIGGRKGLRSFISLFLNFAVLILTVFFLLDPAMNPIILILIACAIISCINLFYINEVNSKTKTAFLSTVITIVFLVLLIYIMTDKLMIQGFSEEQVEELSTLFSLYIGLDFVKIAAAMIIVSTIGAITDVAISITSPMQEIFDQNPGITKKDLFISGIRIGRDILGSNTNTLFFAFFGGYLALLLWVKDMEYSIGEIANSKIFTSELLIILSAGIGIAMIIPIASWINSYYLVKKREQKALQKQEE</sequence>
<reference evidence="2" key="2">
    <citation type="submission" date="2020-09" db="EMBL/GenBank/DDBJ databases">
        <authorList>
            <person name="Sun Q."/>
            <person name="Ohkuma M."/>
        </authorList>
    </citation>
    <scope>NUCLEOTIDE SEQUENCE</scope>
    <source>
        <strain evidence="2">JCM 17251</strain>
    </source>
</reference>
<dbReference type="InterPro" id="IPR012507">
    <property type="entry name" value="YibE_F"/>
</dbReference>
<dbReference type="Proteomes" id="UP000624041">
    <property type="component" value="Unassembled WGS sequence"/>
</dbReference>
<dbReference type="InterPro" id="IPR014564">
    <property type="entry name" value="UCP031503_TM"/>
</dbReference>
<keyword evidence="3" id="KW-1185">Reference proteome</keyword>
<keyword evidence="1" id="KW-0472">Membrane</keyword>
<dbReference type="PANTHER" id="PTHR41771:SF1">
    <property type="entry name" value="MEMBRANE PROTEIN"/>
    <property type="match status" value="1"/>
</dbReference>
<feature type="transmembrane region" description="Helical" evidence="1">
    <location>
        <begin position="27"/>
        <end position="45"/>
    </location>
</feature>
<dbReference type="AlphaFoldDB" id="A0A917Y1C9"/>
<dbReference type="EMBL" id="BMOS01000018">
    <property type="protein sequence ID" value="GGN60828.1"/>
    <property type="molecule type" value="Genomic_DNA"/>
</dbReference>
<feature type="transmembrane region" description="Helical" evidence="1">
    <location>
        <begin position="119"/>
        <end position="144"/>
    </location>
</feature>
<protein>
    <recommendedName>
        <fullName evidence="4">YibE/F family protein</fullName>
    </recommendedName>
</protein>
<dbReference type="RefSeq" id="WP_188857894.1">
    <property type="nucleotide sequence ID" value="NZ_BMOS01000018.1"/>
</dbReference>
<gene>
    <name evidence="2" type="ORF">GCM10007971_25270</name>
</gene>
<evidence type="ECO:0000313" key="2">
    <source>
        <dbReference type="EMBL" id="GGN60828.1"/>
    </source>
</evidence>
<feature type="transmembrane region" description="Helical" evidence="1">
    <location>
        <begin position="51"/>
        <end position="69"/>
    </location>
</feature>
<keyword evidence="1" id="KW-1133">Transmembrane helix</keyword>
<proteinExistence type="predicted"/>
<feature type="transmembrane region" description="Helical" evidence="1">
    <location>
        <begin position="185"/>
        <end position="203"/>
    </location>
</feature>
<feature type="transmembrane region" description="Helical" evidence="1">
    <location>
        <begin position="81"/>
        <end position="99"/>
    </location>
</feature>
<organism evidence="2 3">
    <name type="scientific">Oceanobacillus indicireducens</name>
    <dbReference type="NCBI Taxonomy" id="1004261"/>
    <lineage>
        <taxon>Bacteria</taxon>
        <taxon>Bacillati</taxon>
        <taxon>Bacillota</taxon>
        <taxon>Bacilli</taxon>
        <taxon>Bacillales</taxon>
        <taxon>Bacillaceae</taxon>
        <taxon>Oceanobacillus</taxon>
    </lineage>
</organism>
<name>A0A917Y1C9_9BACI</name>
<feature type="transmembrane region" description="Helical" evidence="1">
    <location>
        <begin position="5"/>
        <end position="20"/>
    </location>
</feature>
<dbReference type="PIRSF" id="PIRSF031503">
    <property type="entry name" value="UCP031503_mp"/>
    <property type="match status" value="1"/>
</dbReference>
<evidence type="ECO:0008006" key="4">
    <source>
        <dbReference type="Google" id="ProtNLM"/>
    </source>
</evidence>
<reference evidence="2" key="1">
    <citation type="journal article" date="2014" name="Int. J. Syst. Evol. Microbiol.">
        <title>Complete genome sequence of Corynebacterium casei LMG S-19264T (=DSM 44701T), isolated from a smear-ripened cheese.</title>
        <authorList>
            <consortium name="US DOE Joint Genome Institute (JGI-PGF)"/>
            <person name="Walter F."/>
            <person name="Albersmeier A."/>
            <person name="Kalinowski J."/>
            <person name="Ruckert C."/>
        </authorList>
    </citation>
    <scope>NUCLEOTIDE SEQUENCE</scope>
    <source>
        <strain evidence="2">JCM 17251</strain>
    </source>
</reference>
<comment type="caution">
    <text evidence="2">The sequence shown here is derived from an EMBL/GenBank/DDBJ whole genome shotgun (WGS) entry which is preliminary data.</text>
</comment>
<feature type="transmembrane region" description="Helical" evidence="1">
    <location>
        <begin position="223"/>
        <end position="249"/>
    </location>
</feature>
<evidence type="ECO:0000256" key="1">
    <source>
        <dbReference type="SAM" id="Phobius"/>
    </source>
</evidence>
<accession>A0A917Y1C9</accession>
<dbReference type="Pfam" id="PF07907">
    <property type="entry name" value="YibE_F"/>
    <property type="match status" value="1"/>
</dbReference>
<dbReference type="PANTHER" id="PTHR41771">
    <property type="entry name" value="MEMBRANE PROTEIN-RELATED"/>
    <property type="match status" value="1"/>
</dbReference>
<keyword evidence="1" id="KW-0812">Transmembrane</keyword>
<evidence type="ECO:0000313" key="3">
    <source>
        <dbReference type="Proteomes" id="UP000624041"/>
    </source>
</evidence>